<keyword evidence="2" id="KW-1185">Reference proteome</keyword>
<dbReference type="CDD" id="cd10928">
    <property type="entry name" value="CE4_u4"/>
    <property type="match status" value="1"/>
</dbReference>
<dbReference type="Gene3D" id="3.20.20.370">
    <property type="entry name" value="Glycoside hydrolase/deacetylase"/>
    <property type="match status" value="1"/>
</dbReference>
<dbReference type="InterPro" id="IPR011330">
    <property type="entry name" value="Glyco_hydro/deAcase_b/a-brl"/>
</dbReference>
<accession>A0A5B8L420</accession>
<dbReference type="OrthoDB" id="6086702at2"/>
<dbReference type="EMBL" id="CP042301">
    <property type="protein sequence ID" value="QDZ02677.1"/>
    <property type="molecule type" value="Genomic_DNA"/>
</dbReference>
<dbReference type="AlphaFoldDB" id="A0A5B8L420"/>
<gene>
    <name evidence="1" type="ORF">FQ775_21155</name>
</gene>
<dbReference type="RefSeq" id="WP_146301312.1">
    <property type="nucleotide sequence ID" value="NZ_CP042301.2"/>
</dbReference>
<organism evidence="1 2">
    <name type="scientific">Nitratireductor mangrovi</name>
    <dbReference type="NCBI Taxonomy" id="2599600"/>
    <lineage>
        <taxon>Bacteria</taxon>
        <taxon>Pseudomonadati</taxon>
        <taxon>Pseudomonadota</taxon>
        <taxon>Alphaproteobacteria</taxon>
        <taxon>Hyphomicrobiales</taxon>
        <taxon>Phyllobacteriaceae</taxon>
        <taxon>Nitratireductor</taxon>
    </lineage>
</organism>
<sequence length="252" mass="28032">MNDFAELDTELKRWSADGITPRFFLRDDDAIEPGPALDRLLNLTRRFDVPLLLAVIPALATSALAERLVGEPLVTPCTHGYAHRRHTPVSEKAVELGGGRPVEDILAELSLAHRRMHALFGDRLSGILVPPWNRIAPEVAARIHELGFTGLSVHAWKPAGSQLPEINTQIDIVDWHDGRRGRSLIWAAEETARRLRRARERGGAPLGILSHHLVHDEQAWVTLEGLISHLRTKHALAFRRADDLVRDAAAAQ</sequence>
<evidence type="ECO:0000313" key="1">
    <source>
        <dbReference type="EMBL" id="QDZ02677.1"/>
    </source>
</evidence>
<dbReference type="Proteomes" id="UP000321389">
    <property type="component" value="Chromosome"/>
</dbReference>
<protein>
    <submittedName>
        <fullName evidence="1">Polysaccharide deacetylase</fullName>
    </submittedName>
</protein>
<proteinExistence type="predicted"/>
<dbReference type="SUPFAM" id="SSF88713">
    <property type="entry name" value="Glycoside hydrolase/deacetylase"/>
    <property type="match status" value="1"/>
</dbReference>
<reference evidence="1" key="1">
    <citation type="submission" date="2020-04" db="EMBL/GenBank/DDBJ databases">
        <title>Nitratireductor sp. nov. isolated from mangrove soil.</title>
        <authorList>
            <person name="Ye Y."/>
        </authorList>
    </citation>
    <scope>NUCLEOTIDE SEQUENCE</scope>
    <source>
        <strain evidence="1">SY7</strain>
    </source>
</reference>
<name>A0A5B8L420_9HYPH</name>
<dbReference type="InterPro" id="IPR049591">
    <property type="entry name" value="CE4_u4-like"/>
</dbReference>
<evidence type="ECO:0000313" key="2">
    <source>
        <dbReference type="Proteomes" id="UP000321389"/>
    </source>
</evidence>
<dbReference type="KEGG" id="niy:FQ775_21155"/>
<dbReference type="GO" id="GO:0005975">
    <property type="term" value="P:carbohydrate metabolic process"/>
    <property type="evidence" value="ECO:0007669"/>
    <property type="project" value="InterPro"/>
</dbReference>